<keyword evidence="13" id="KW-1185">Reference proteome</keyword>
<protein>
    <recommendedName>
        <fullName evidence="3 9">4-diphosphocytidyl-2-C-methyl-D-erythritol kinase</fullName>
        <shortName evidence="9">CMK</shortName>
        <ecNumber evidence="2 9">2.7.1.148</ecNumber>
    </recommendedName>
    <alternativeName>
        <fullName evidence="8 9">4-(cytidine-5'-diphospho)-2-C-methyl-D-erythritol kinase</fullName>
    </alternativeName>
</protein>
<dbReference type="SUPFAM" id="SSF55060">
    <property type="entry name" value="GHMP Kinase, C-terminal domain"/>
    <property type="match status" value="1"/>
</dbReference>
<comment type="similarity">
    <text evidence="1 9">Belongs to the GHMP kinase family. IspE subfamily.</text>
</comment>
<dbReference type="PANTHER" id="PTHR43527:SF2">
    <property type="entry name" value="4-DIPHOSPHOCYTIDYL-2-C-METHYL-D-ERYTHRITOL KINASE, CHLOROPLASTIC"/>
    <property type="match status" value="1"/>
</dbReference>
<dbReference type="SUPFAM" id="SSF54211">
    <property type="entry name" value="Ribosomal protein S5 domain 2-like"/>
    <property type="match status" value="1"/>
</dbReference>
<feature type="active site" evidence="9">
    <location>
        <position position="13"/>
    </location>
</feature>
<dbReference type="Pfam" id="PF00288">
    <property type="entry name" value="GHMP_kinases_N"/>
    <property type="match status" value="1"/>
</dbReference>
<dbReference type="EC" id="2.7.1.148" evidence="2 9"/>
<dbReference type="InterPro" id="IPR020568">
    <property type="entry name" value="Ribosomal_Su5_D2-typ_SF"/>
</dbReference>
<evidence type="ECO:0000256" key="6">
    <source>
        <dbReference type="ARBA" id="ARBA00022777"/>
    </source>
</evidence>
<feature type="active site" evidence="9">
    <location>
        <position position="138"/>
    </location>
</feature>
<dbReference type="Gene3D" id="3.30.230.10">
    <property type="match status" value="1"/>
</dbReference>
<feature type="domain" description="GHMP kinase N-terminal" evidence="10">
    <location>
        <begin position="68"/>
        <end position="145"/>
    </location>
</feature>
<evidence type="ECO:0000259" key="10">
    <source>
        <dbReference type="Pfam" id="PF00288"/>
    </source>
</evidence>
<evidence type="ECO:0000256" key="8">
    <source>
        <dbReference type="ARBA" id="ARBA00032554"/>
    </source>
</evidence>
<proteinExistence type="inferred from homology"/>
<reference evidence="12 13" key="2">
    <citation type="submission" date="2023-06" db="EMBL/GenBank/DDBJ databases">
        <authorList>
            <person name="Zeman M."/>
            <person name="Kubasova T."/>
            <person name="Jahodarova E."/>
            <person name="Nykrynova M."/>
            <person name="Rychlik I."/>
        </authorList>
    </citation>
    <scope>NUCLEOTIDE SEQUENCE [LARGE SCALE GENOMIC DNA]</scope>
    <source>
        <strain evidence="12 13">154_Feed</strain>
    </source>
</reference>
<keyword evidence="9" id="KW-0414">Isoprene biosynthesis</keyword>
<evidence type="ECO:0000313" key="12">
    <source>
        <dbReference type="EMBL" id="MDM8274594.1"/>
    </source>
</evidence>
<evidence type="ECO:0000256" key="5">
    <source>
        <dbReference type="ARBA" id="ARBA00022741"/>
    </source>
</evidence>
<keyword evidence="4 9" id="KW-0808">Transferase</keyword>
<keyword evidence="6 9" id="KW-0418">Kinase</keyword>
<evidence type="ECO:0000259" key="11">
    <source>
        <dbReference type="Pfam" id="PF08544"/>
    </source>
</evidence>
<sequence>MPARFMLVTAPAKINLYLGVHSQKDERGYHRVDSVMTSIDLADTLAIAPAEELSVHTVPEADFPMEHNTAYRAAAAMGEAFGRDPNFTILIDKHIPVRSGLGGPSTDAAAVIMALCREWGLDPTDPKIDEVARSIGADVPFFLYGPPAYLAGAGDEMRELFRPLTGTPVALVKPLASGVTARDAYVRFDEDPVDVPELEPMLEALRQHDETAIFDGVVNNLAPAACAIEPEIAEILDWIREQPDVRAADVTGSGACVFAVCNTQMAADAIVLDAIKEHGWWGQSAKMENSGPYIAAG</sequence>
<evidence type="ECO:0000256" key="4">
    <source>
        <dbReference type="ARBA" id="ARBA00022679"/>
    </source>
</evidence>
<dbReference type="InterPro" id="IPR014721">
    <property type="entry name" value="Ribsml_uS5_D2-typ_fold_subgr"/>
</dbReference>
<keyword evidence="7 9" id="KW-0067">ATP-binding</keyword>
<reference evidence="13" key="1">
    <citation type="submission" date="2023-06" db="EMBL/GenBank/DDBJ databases">
        <title>Identification and characterization of horizontal gene transfer across gut microbiota members of farm animals based on homology search.</title>
        <authorList>
            <person name="Zeman M."/>
            <person name="Kubasova T."/>
            <person name="Jahodarova E."/>
            <person name="Nykrynova M."/>
            <person name="Rychlik I."/>
        </authorList>
    </citation>
    <scope>NUCLEOTIDE SEQUENCE [LARGE SCALE GENOMIC DNA]</scope>
    <source>
        <strain evidence="13">154_Feed</strain>
    </source>
</reference>
<evidence type="ECO:0000256" key="9">
    <source>
        <dbReference type="HAMAP-Rule" id="MF_00061"/>
    </source>
</evidence>
<evidence type="ECO:0000256" key="7">
    <source>
        <dbReference type="ARBA" id="ARBA00022840"/>
    </source>
</evidence>
<dbReference type="PANTHER" id="PTHR43527">
    <property type="entry name" value="4-DIPHOSPHOCYTIDYL-2-C-METHYL-D-ERYTHRITOL KINASE, CHLOROPLASTIC"/>
    <property type="match status" value="1"/>
</dbReference>
<dbReference type="RefSeq" id="WP_289544646.1">
    <property type="nucleotide sequence ID" value="NZ_JAUDDZ010000003.1"/>
</dbReference>
<comment type="catalytic activity">
    <reaction evidence="9">
        <text>4-CDP-2-C-methyl-D-erythritol + ATP = 4-CDP-2-C-methyl-D-erythritol 2-phosphate + ADP + H(+)</text>
        <dbReference type="Rhea" id="RHEA:18437"/>
        <dbReference type="ChEBI" id="CHEBI:15378"/>
        <dbReference type="ChEBI" id="CHEBI:30616"/>
        <dbReference type="ChEBI" id="CHEBI:57823"/>
        <dbReference type="ChEBI" id="CHEBI:57919"/>
        <dbReference type="ChEBI" id="CHEBI:456216"/>
        <dbReference type="EC" id="2.7.1.148"/>
    </reaction>
</comment>
<evidence type="ECO:0000256" key="2">
    <source>
        <dbReference type="ARBA" id="ARBA00012052"/>
    </source>
</evidence>
<keyword evidence="5 9" id="KW-0547">Nucleotide-binding</keyword>
<dbReference type="InterPro" id="IPR013750">
    <property type="entry name" value="GHMP_kinase_C_dom"/>
</dbReference>
<dbReference type="InterPro" id="IPR006204">
    <property type="entry name" value="GHMP_kinase_N_dom"/>
</dbReference>
<evidence type="ECO:0000313" key="13">
    <source>
        <dbReference type="Proteomes" id="UP001529421"/>
    </source>
</evidence>
<dbReference type="Proteomes" id="UP001529421">
    <property type="component" value="Unassembled WGS sequence"/>
</dbReference>
<organism evidence="12 13">
    <name type="scientific">Enorma phocaeensis</name>
    <dbReference type="NCBI Taxonomy" id="1871019"/>
    <lineage>
        <taxon>Bacteria</taxon>
        <taxon>Bacillati</taxon>
        <taxon>Actinomycetota</taxon>
        <taxon>Coriobacteriia</taxon>
        <taxon>Coriobacteriales</taxon>
        <taxon>Coriobacteriaceae</taxon>
        <taxon>Enorma</taxon>
    </lineage>
</organism>
<dbReference type="GO" id="GO:0050515">
    <property type="term" value="F:4-(cytidine 5'-diphospho)-2-C-methyl-D-erythritol kinase activity"/>
    <property type="evidence" value="ECO:0007669"/>
    <property type="project" value="UniProtKB-EC"/>
</dbReference>
<gene>
    <name evidence="9 12" type="primary">ispE</name>
    <name evidence="12" type="ORF">QUW28_03640</name>
</gene>
<dbReference type="EMBL" id="JAUDDZ010000003">
    <property type="protein sequence ID" value="MDM8274594.1"/>
    <property type="molecule type" value="Genomic_DNA"/>
</dbReference>
<comment type="function">
    <text evidence="9">Catalyzes the phosphorylation of the position 2 hydroxy group of 4-diphosphocytidyl-2C-methyl-D-erythritol.</text>
</comment>
<accession>A0ABT7V880</accession>
<comment type="pathway">
    <text evidence="9">Isoprenoid biosynthesis; isopentenyl diphosphate biosynthesis via DXP pathway; isopentenyl diphosphate from 1-deoxy-D-xylulose 5-phosphate: step 3/6.</text>
</comment>
<evidence type="ECO:0000256" key="3">
    <source>
        <dbReference type="ARBA" id="ARBA00017473"/>
    </source>
</evidence>
<dbReference type="InterPro" id="IPR004424">
    <property type="entry name" value="IspE"/>
</dbReference>
<dbReference type="InterPro" id="IPR036554">
    <property type="entry name" value="GHMP_kinase_C_sf"/>
</dbReference>
<dbReference type="Gene3D" id="3.30.70.890">
    <property type="entry name" value="GHMP kinase, C-terminal domain"/>
    <property type="match status" value="1"/>
</dbReference>
<dbReference type="NCBIfam" id="TIGR00154">
    <property type="entry name" value="ispE"/>
    <property type="match status" value="1"/>
</dbReference>
<comment type="caution">
    <text evidence="12">The sequence shown here is derived from an EMBL/GenBank/DDBJ whole genome shotgun (WGS) entry which is preliminary data.</text>
</comment>
<dbReference type="HAMAP" id="MF_00061">
    <property type="entry name" value="IspE"/>
    <property type="match status" value="1"/>
</dbReference>
<comment type="caution">
    <text evidence="9">Lacks conserved residue(s) required for the propagation of feature annotation.</text>
</comment>
<dbReference type="Pfam" id="PF08544">
    <property type="entry name" value="GHMP_kinases_C"/>
    <property type="match status" value="1"/>
</dbReference>
<name>A0ABT7V880_9ACTN</name>
<evidence type="ECO:0000256" key="1">
    <source>
        <dbReference type="ARBA" id="ARBA00009684"/>
    </source>
</evidence>
<feature type="domain" description="GHMP kinase C-terminal" evidence="11">
    <location>
        <begin position="201"/>
        <end position="272"/>
    </location>
</feature>
<dbReference type="PIRSF" id="PIRSF010376">
    <property type="entry name" value="IspE"/>
    <property type="match status" value="1"/>
</dbReference>